<dbReference type="STRING" id="525367.HMPREF0556_11240"/>
<dbReference type="RefSeq" id="WP_003758678.1">
    <property type="nucleotide sequence ID" value="NZ_GL538353.1"/>
</dbReference>
<organism evidence="1 2">
    <name type="scientific">Listeria grayi DSM 20601</name>
    <dbReference type="NCBI Taxonomy" id="525367"/>
    <lineage>
        <taxon>Bacteria</taxon>
        <taxon>Bacillati</taxon>
        <taxon>Bacillota</taxon>
        <taxon>Bacilli</taxon>
        <taxon>Bacillales</taxon>
        <taxon>Listeriaceae</taxon>
        <taxon>Listeria</taxon>
    </lineage>
</organism>
<evidence type="ECO:0000313" key="2">
    <source>
        <dbReference type="Proteomes" id="UP000010119"/>
    </source>
</evidence>
<dbReference type="InterPro" id="IPR043148">
    <property type="entry name" value="TagF_C"/>
</dbReference>
<proteinExistence type="predicted"/>
<comment type="caution">
    <text evidence="1">The sequence shown here is derived from an EMBL/GenBank/DDBJ whole genome shotgun (WGS) entry which is preliminary data.</text>
</comment>
<sequence length="704" mass="83304">MNKINLVSHDIVIHDIVAHSNRIQFHFDPTVLQDEPLSFVLIKRKEAFEVPIPHLLRSDTSETTTVQLELPPSAFYTTGRFDIFLKTTHTLHRLTTSLSNFPEIHDRYFDYFKCTSDWYAVPYVAKNSAVSIFVEEKRKVISDPFDDAIFLHQIHKKNNELLLTFRNESALPIQQILIKYRKADTTYTIPIKKQSEKYFSIAFSPSKMDWEQFYWDFYASFDVDDEKILLRVKNTRLRNKLKLQYFSSHYDFELFNGFHVIPYITINEQFSLNFRKKSEYETRAYKAKEITAYVLYCLFGWLFAFSKIWLVHEKFSETAQDNAFAFFKYLYTNASEKRAYFVIKANSPDALLTAPYKKRVVHFMSIKHLFLLLVSKRIISSESKGHGYAWRVSQGFIRPILDQKPFIFLQHGVLGLKQIDNVFRAHGMNHADLFVASSIFEKEIIKKYLGYADKNIMVTGLARWDEISERPLTTERKEILCMPTWRNWLEEADEDTFLNSEYFKYYQNLITSERLQAILAENQVTLNFYLHPKFLSLSHLFIDNENPFIRILSFGEEKMSQLITNSRALITDYSSVAWEYLYSDKPTIFFQFDINQYLESQGSYIDLKENLFGPIAYDYEALLDHVSNLIATDFKVFPFHQEWKNNYLAYTDGKHSKRILDAIVAYEGKETYKQALISRLKRNTFVRTIWRKVKKNHLLKKLIH</sequence>
<dbReference type="Pfam" id="PF04464">
    <property type="entry name" value="Glyphos_transf"/>
    <property type="match status" value="1"/>
</dbReference>
<protein>
    <submittedName>
        <fullName evidence="1">CDP-glycerol:poly(Glycerophosphate) glycerophosphotransferase</fullName>
    </submittedName>
</protein>
<dbReference type="Gene3D" id="3.40.50.12580">
    <property type="match status" value="1"/>
</dbReference>
<reference evidence="1" key="1">
    <citation type="submission" date="2010-06" db="EMBL/GenBank/DDBJ databases">
        <authorList>
            <person name="Muzny D."/>
            <person name="Qin X."/>
            <person name="Buhay C."/>
            <person name="Dugan-Rocha S."/>
            <person name="Ding Y."/>
            <person name="Chen G."/>
            <person name="Hawes A."/>
            <person name="Holder M."/>
            <person name="Jhangiani S."/>
            <person name="Johnson A."/>
            <person name="Khan Z."/>
            <person name="Li Z."/>
            <person name="Liu W."/>
            <person name="Liu X."/>
            <person name="Perez L."/>
            <person name="Shen H."/>
            <person name="Wang Q."/>
            <person name="Watt J."/>
            <person name="Xi L."/>
            <person name="Xin Y."/>
            <person name="Zhou J."/>
            <person name="Deng J."/>
            <person name="Jiang H."/>
            <person name="Liu Y."/>
            <person name="Qu J."/>
            <person name="Song X.-Z."/>
            <person name="Zhang L."/>
            <person name="Villasana D."/>
            <person name="Johnson A."/>
            <person name="Liu J."/>
            <person name="Liyanage D."/>
            <person name="Lorensuhewa L."/>
            <person name="Robinson T."/>
            <person name="Song A."/>
            <person name="Song B.-B."/>
            <person name="Dinh H."/>
            <person name="Thornton R."/>
            <person name="Coyle M."/>
            <person name="Francisco L."/>
            <person name="Jackson L."/>
            <person name="Javaid M."/>
            <person name="Korchina V."/>
            <person name="Kovar C."/>
            <person name="Mata R."/>
            <person name="Mathew T."/>
            <person name="Ngo R."/>
            <person name="Nguyen L."/>
            <person name="Nguyen N."/>
            <person name="Okwuonu G."/>
            <person name="Ongeri F."/>
            <person name="Pham C."/>
            <person name="Simmons D."/>
            <person name="Wilczek-Boney K."/>
            <person name="Hale W."/>
            <person name="Jakkamsetti A."/>
            <person name="Pham P."/>
            <person name="Ruth R."/>
            <person name="San Lucas F."/>
            <person name="Warren J."/>
            <person name="Zhang J."/>
            <person name="Zhao Z."/>
            <person name="Zhou C."/>
            <person name="Zhu D."/>
            <person name="Lee S."/>
            <person name="Bess C."/>
            <person name="Blankenburg K."/>
            <person name="Forbes L."/>
            <person name="Fu Q."/>
            <person name="Gubbala S."/>
            <person name="Hirani K."/>
            <person name="Jayaseelan J.C."/>
            <person name="Lara F."/>
            <person name="Munidasa M."/>
            <person name="Palculict T."/>
            <person name="Patil S."/>
            <person name="Pu L.-L."/>
            <person name="Saada N."/>
            <person name="Tang L."/>
            <person name="Weissenberger G."/>
            <person name="Zhu Y."/>
            <person name="Hemphill L."/>
            <person name="Shang Y."/>
            <person name="Youmans B."/>
            <person name="Ayvaz T."/>
            <person name="Ross M."/>
            <person name="Santibanez J."/>
            <person name="Aqrawi P."/>
            <person name="Gross S."/>
            <person name="Joshi V."/>
            <person name="Fowler G."/>
            <person name="Nazareth L."/>
            <person name="Reid J."/>
            <person name="Worley K."/>
            <person name="Petrosino J."/>
            <person name="Highlander S."/>
            <person name="Gibbs R."/>
        </authorList>
    </citation>
    <scope>NUCLEOTIDE SEQUENCE [LARGE SCALE GENOMIC DNA]</scope>
    <source>
        <strain evidence="1">DSM 20601</strain>
    </source>
</reference>
<dbReference type="Proteomes" id="UP000010119">
    <property type="component" value="Unassembled WGS sequence"/>
</dbReference>
<dbReference type="GO" id="GO:0016020">
    <property type="term" value="C:membrane"/>
    <property type="evidence" value="ECO:0007669"/>
    <property type="project" value="InterPro"/>
</dbReference>
<keyword evidence="2" id="KW-1185">Reference proteome</keyword>
<dbReference type="HOGENOM" id="CLU_021508_0_0_9"/>
<gene>
    <name evidence="1" type="ORF">HMPREF0556_11240</name>
</gene>
<dbReference type="AlphaFoldDB" id="D7UVK6"/>
<dbReference type="PANTHER" id="PTHR37316">
    <property type="entry name" value="TEICHOIC ACID GLYCEROL-PHOSPHATE PRIMASE"/>
    <property type="match status" value="1"/>
</dbReference>
<dbReference type="SUPFAM" id="SSF53756">
    <property type="entry name" value="UDP-Glycosyltransferase/glycogen phosphorylase"/>
    <property type="match status" value="1"/>
</dbReference>
<dbReference type="InterPro" id="IPR051612">
    <property type="entry name" value="Teichoic_Acid_Biosynth"/>
</dbReference>
<dbReference type="GO" id="GO:0047355">
    <property type="term" value="F:CDP-glycerol glycerophosphotransferase activity"/>
    <property type="evidence" value="ECO:0007669"/>
    <property type="project" value="InterPro"/>
</dbReference>
<accession>D7UVK6</accession>
<name>D7UVK6_LISGR</name>
<evidence type="ECO:0000313" key="1">
    <source>
        <dbReference type="EMBL" id="EFI84687.1"/>
    </source>
</evidence>
<dbReference type="EMBL" id="ACCR02000003">
    <property type="protein sequence ID" value="EFI84687.1"/>
    <property type="molecule type" value="Genomic_DNA"/>
</dbReference>
<dbReference type="InterPro" id="IPR007554">
    <property type="entry name" value="Glycerophosphate_synth"/>
</dbReference>
<dbReference type="PANTHER" id="PTHR37316:SF3">
    <property type="entry name" value="TEICHOIC ACID GLYCEROL-PHOSPHATE TRANSFERASE"/>
    <property type="match status" value="1"/>
</dbReference>
<dbReference type="eggNOG" id="COG1887">
    <property type="taxonomic scope" value="Bacteria"/>
</dbReference>